<name>A0ABY3R6M2_9BRAD</name>
<dbReference type="PANTHER" id="PTHR46832:SF1">
    <property type="entry name" value="5'-METHYLTHIOADENOSINE_S-ADENOSYLHOMOCYSTEINE NUCLEOSIDASE"/>
    <property type="match status" value="1"/>
</dbReference>
<feature type="domain" description="Nucleoside phosphorylase" evidence="1">
    <location>
        <begin position="182"/>
        <end position="451"/>
    </location>
</feature>
<dbReference type="SUPFAM" id="SSF53167">
    <property type="entry name" value="Purine and uridine phosphorylases"/>
    <property type="match status" value="1"/>
</dbReference>
<dbReference type="EMBL" id="CP088156">
    <property type="protein sequence ID" value="UFZ02971.1"/>
    <property type="molecule type" value="Genomic_DNA"/>
</dbReference>
<gene>
    <name evidence="2" type="ORF">LQG66_27495</name>
</gene>
<dbReference type="InterPro" id="IPR035994">
    <property type="entry name" value="Nucleoside_phosphorylase_sf"/>
</dbReference>
<evidence type="ECO:0000313" key="2">
    <source>
        <dbReference type="EMBL" id="UFZ02971.1"/>
    </source>
</evidence>
<dbReference type="CDD" id="cd09008">
    <property type="entry name" value="MTAN"/>
    <property type="match status" value="1"/>
</dbReference>
<organism evidence="2 3">
    <name type="scientific">Bradyrhizobium ontarionense</name>
    <dbReference type="NCBI Taxonomy" id="2898149"/>
    <lineage>
        <taxon>Bacteria</taxon>
        <taxon>Pseudomonadati</taxon>
        <taxon>Pseudomonadota</taxon>
        <taxon>Alphaproteobacteria</taxon>
        <taxon>Hyphomicrobiales</taxon>
        <taxon>Nitrobacteraceae</taxon>
        <taxon>Bradyrhizobium</taxon>
    </lineage>
</organism>
<dbReference type="Proteomes" id="UP001431010">
    <property type="component" value="Chromosome"/>
</dbReference>
<dbReference type="Gene3D" id="3.40.50.1580">
    <property type="entry name" value="Nucleoside phosphorylase domain"/>
    <property type="match status" value="1"/>
</dbReference>
<accession>A0ABY3R6M2</accession>
<keyword evidence="3" id="KW-1185">Reference proteome</keyword>
<proteinExistence type="predicted"/>
<evidence type="ECO:0000259" key="1">
    <source>
        <dbReference type="Pfam" id="PF01048"/>
    </source>
</evidence>
<sequence length="479" mass="53456">MKERWAAATADLLQQFKNNLGGLNPEQALADLKIWVGYSPSHPQIQEVTSVLRELLETHGAIVLPKSKPQGAFDDTLVLEQLKSVDHIAMLAVTPGVSVEALELCNVSKPESDKMFVYMPSEYRDGYICDLLQRRHDSSRIRFFPISTLLEPAFCCKLFWDALEAASMKDRKRKMEPVRTPRIGIITALSKEFRAVEAILGDATPAVSRTANGYRNLVHGTIAAHGGGLHHVVLALAGKGNNKAAIRATQLLQEYGTVEEIFMVGIAAGVPNPKKPQEDVRLGDVVVADEFGVIQYDMIKDKTGKRQYAFPPRPPSPDWVNLLNTRIDLMNSAPTYWRYLDEILSKLSVIRPRKDHLNDSPWQDLSRIIKRPRDKERSAGRPKLHMGPIGSANTVLKRAAFRDALQDKFHILAIEMEASGIADATWEHGKGYMVVRGICDYANDGKNDTWQNYAACTAAAFSRQLIEEMPLRTIHKDPG</sequence>
<dbReference type="Pfam" id="PF01048">
    <property type="entry name" value="PNP_UDP_1"/>
    <property type="match status" value="1"/>
</dbReference>
<reference evidence="2" key="1">
    <citation type="journal article" date="2024" name="Antonie Van Leeuwenhoek">
        <title>Bradyrhizobium ontarionense sp. nov., a novel bacterial symbiont isolated from Aeschynomene indica (Indian jointvetch), harbours photosynthesis, nitrogen fixation and nitrous oxide (N2O) reductase genes.</title>
        <authorList>
            <person name="Bromfield E.S.P."/>
            <person name="Cloutier S."/>
        </authorList>
    </citation>
    <scope>NUCLEOTIDE SEQUENCE</scope>
    <source>
        <strain evidence="2">A19</strain>
    </source>
</reference>
<dbReference type="RefSeq" id="WP_231318781.1">
    <property type="nucleotide sequence ID" value="NZ_CP088156.1"/>
</dbReference>
<dbReference type="PANTHER" id="PTHR46832">
    <property type="entry name" value="5'-METHYLTHIOADENOSINE/S-ADENOSYLHOMOCYSTEINE NUCLEOSIDASE"/>
    <property type="match status" value="1"/>
</dbReference>
<dbReference type="InterPro" id="IPR000845">
    <property type="entry name" value="Nucleoside_phosphorylase_d"/>
</dbReference>
<protein>
    <submittedName>
        <fullName evidence="2">5'-methylthioadenosine/S-adenosylhomocysteine nucleosidase</fullName>
    </submittedName>
</protein>
<evidence type="ECO:0000313" key="3">
    <source>
        <dbReference type="Proteomes" id="UP001431010"/>
    </source>
</evidence>